<feature type="chain" id="PRO_5017487083" description="Ig-like domain-containing protein" evidence="2">
    <location>
        <begin position="20"/>
        <end position="145"/>
    </location>
</feature>
<dbReference type="Bgee" id="ENSORLG00000024391">
    <property type="expression patterns" value="Expressed in pharyngeal gill and 7 other cell types or tissues"/>
</dbReference>
<name>A0A3B3I876_ORYLA</name>
<keyword evidence="2" id="KW-0732">Signal</keyword>
<feature type="signal peptide" evidence="2">
    <location>
        <begin position="1"/>
        <end position="19"/>
    </location>
</feature>
<dbReference type="AlphaFoldDB" id="A0A3B3I876"/>
<proteinExistence type="predicted"/>
<dbReference type="InParanoid" id="A0A3B3I876"/>
<dbReference type="InterPro" id="IPR013783">
    <property type="entry name" value="Ig-like_fold"/>
</dbReference>
<accession>A0A3B3I876</accession>
<dbReference type="Proteomes" id="UP000001038">
    <property type="component" value="Chromosome 22"/>
</dbReference>
<keyword evidence="1" id="KW-0391">Immunity</keyword>
<dbReference type="GO" id="GO:0007166">
    <property type="term" value="P:cell surface receptor signaling pathway"/>
    <property type="evidence" value="ECO:0000318"/>
    <property type="project" value="GO_Central"/>
</dbReference>
<evidence type="ECO:0008006" key="5">
    <source>
        <dbReference type="Google" id="ProtNLM"/>
    </source>
</evidence>
<dbReference type="GO" id="GO:0005886">
    <property type="term" value="C:plasma membrane"/>
    <property type="evidence" value="ECO:0000318"/>
    <property type="project" value="GO_Central"/>
</dbReference>
<dbReference type="GeneTree" id="ENSGT01110000267473"/>
<reference evidence="3" key="3">
    <citation type="submission" date="2025-09" db="UniProtKB">
        <authorList>
            <consortium name="Ensembl"/>
        </authorList>
    </citation>
    <scope>IDENTIFICATION</scope>
    <source>
        <strain evidence="3">Hd-rR</strain>
    </source>
</reference>
<sequence>TPPRLFTSICCTFFCVSLSGQIQQYPAEMYIRSGNQADIGCSHSIDSYNRILWYRQESGALQLLGYMYAGSPNSEGAVTIAGGSSKGENCTLTTETLHSPGSAVYFCAASFHSAAGPSRRCDKRKPTLVTKIRHQNASIWMYIPK</sequence>
<dbReference type="InterPro" id="IPR036179">
    <property type="entry name" value="Ig-like_dom_sf"/>
</dbReference>
<protein>
    <recommendedName>
        <fullName evidence="5">Ig-like domain-containing protein</fullName>
    </recommendedName>
</protein>
<organism evidence="3 4">
    <name type="scientific">Oryzias latipes</name>
    <name type="common">Japanese rice fish</name>
    <name type="synonym">Japanese killifish</name>
    <dbReference type="NCBI Taxonomy" id="8090"/>
    <lineage>
        <taxon>Eukaryota</taxon>
        <taxon>Metazoa</taxon>
        <taxon>Chordata</taxon>
        <taxon>Craniata</taxon>
        <taxon>Vertebrata</taxon>
        <taxon>Euteleostomi</taxon>
        <taxon>Actinopterygii</taxon>
        <taxon>Neopterygii</taxon>
        <taxon>Teleostei</taxon>
        <taxon>Neoteleostei</taxon>
        <taxon>Acanthomorphata</taxon>
        <taxon>Ovalentaria</taxon>
        <taxon>Atherinomorphae</taxon>
        <taxon>Beloniformes</taxon>
        <taxon>Adrianichthyidae</taxon>
        <taxon>Oryziinae</taxon>
        <taxon>Oryzias</taxon>
    </lineage>
</organism>
<evidence type="ECO:0000313" key="4">
    <source>
        <dbReference type="Proteomes" id="UP000001038"/>
    </source>
</evidence>
<dbReference type="SUPFAM" id="SSF48726">
    <property type="entry name" value="Immunoglobulin"/>
    <property type="match status" value="1"/>
</dbReference>
<dbReference type="PANTHER" id="PTHR23268">
    <property type="entry name" value="T-CELL RECEPTOR BETA CHAIN"/>
    <property type="match status" value="1"/>
</dbReference>
<reference evidence="3" key="2">
    <citation type="submission" date="2025-08" db="UniProtKB">
        <authorList>
            <consortium name="Ensembl"/>
        </authorList>
    </citation>
    <scope>IDENTIFICATION</scope>
    <source>
        <strain evidence="3">Hd-rR</strain>
    </source>
</reference>
<evidence type="ECO:0000256" key="2">
    <source>
        <dbReference type="SAM" id="SignalP"/>
    </source>
</evidence>
<keyword evidence="4" id="KW-1185">Reference proteome</keyword>
<reference evidence="3 4" key="1">
    <citation type="journal article" date="2007" name="Nature">
        <title>The medaka draft genome and insights into vertebrate genome evolution.</title>
        <authorList>
            <person name="Kasahara M."/>
            <person name="Naruse K."/>
            <person name="Sasaki S."/>
            <person name="Nakatani Y."/>
            <person name="Qu W."/>
            <person name="Ahsan B."/>
            <person name="Yamada T."/>
            <person name="Nagayasu Y."/>
            <person name="Doi K."/>
            <person name="Kasai Y."/>
            <person name="Jindo T."/>
            <person name="Kobayashi D."/>
            <person name="Shimada A."/>
            <person name="Toyoda A."/>
            <person name="Kuroki Y."/>
            <person name="Fujiyama A."/>
            <person name="Sasaki T."/>
            <person name="Shimizu A."/>
            <person name="Asakawa S."/>
            <person name="Shimizu N."/>
            <person name="Hashimoto S."/>
            <person name="Yang J."/>
            <person name="Lee Y."/>
            <person name="Matsushima K."/>
            <person name="Sugano S."/>
            <person name="Sakaizumi M."/>
            <person name="Narita T."/>
            <person name="Ohishi K."/>
            <person name="Haga S."/>
            <person name="Ohta F."/>
            <person name="Nomoto H."/>
            <person name="Nogata K."/>
            <person name="Morishita T."/>
            <person name="Endo T."/>
            <person name="Shin-I T."/>
            <person name="Takeda H."/>
            <person name="Morishita S."/>
            <person name="Kohara Y."/>
        </authorList>
    </citation>
    <scope>NUCLEOTIDE SEQUENCE [LARGE SCALE GENOMIC DNA]</scope>
    <source>
        <strain evidence="3 4">Hd-rR</strain>
    </source>
</reference>
<dbReference type="InterPro" id="IPR050413">
    <property type="entry name" value="TCR_beta_variable"/>
</dbReference>
<dbReference type="GO" id="GO:0002376">
    <property type="term" value="P:immune system process"/>
    <property type="evidence" value="ECO:0007669"/>
    <property type="project" value="UniProtKB-KW"/>
</dbReference>
<dbReference type="Gene3D" id="2.60.40.10">
    <property type="entry name" value="Immunoglobulins"/>
    <property type="match status" value="1"/>
</dbReference>
<evidence type="ECO:0000313" key="3">
    <source>
        <dbReference type="Ensembl" id="ENSORLP00000040253.1"/>
    </source>
</evidence>
<dbReference type="Ensembl" id="ENSORLT00000029532.1">
    <property type="protein sequence ID" value="ENSORLP00000040253.1"/>
    <property type="gene ID" value="ENSORLG00000024391.1"/>
</dbReference>
<dbReference type="PANTHER" id="PTHR23268:SF102">
    <property type="entry name" value="IMMUNOGLOBULIN V-SET DOMAIN-CONTAINING PROTEIN"/>
    <property type="match status" value="1"/>
</dbReference>
<evidence type="ECO:0000256" key="1">
    <source>
        <dbReference type="ARBA" id="ARBA00022859"/>
    </source>
</evidence>